<dbReference type="Proteomes" id="UP000004471">
    <property type="component" value="Unassembled WGS sequence"/>
</dbReference>
<sequence length="55" mass="5761">MANSPPQHLLNGYGPTEATTFSATYEITSVGNGSIPIGNRWATAACMCSMAKANR</sequence>
<dbReference type="EMBL" id="AEAH01003300">
    <property type="protein sequence ID" value="EGH35153.1"/>
    <property type="molecule type" value="Genomic_DNA"/>
</dbReference>
<reference evidence="1 2" key="1">
    <citation type="journal article" date="2011" name="PLoS Pathog.">
        <title>Dynamic evolution of pathogenicity revealed by sequencing and comparative genomics of 19 Pseudomonas syringae isolates.</title>
        <authorList>
            <person name="Baltrus D.A."/>
            <person name="Nishimura M.T."/>
            <person name="Romanchuk A."/>
            <person name="Chang J.H."/>
            <person name="Mukhtar M.S."/>
            <person name="Cherkis K."/>
            <person name="Roach J."/>
            <person name="Grant S.R."/>
            <person name="Jones C.D."/>
            <person name="Dangl J.L."/>
        </authorList>
    </citation>
    <scope>NUCLEOTIDE SEQUENCE [LARGE SCALE GENOMIC DNA]</scope>
    <source>
        <strain evidence="2">M301072PT</strain>
    </source>
</reference>
<organism evidence="1 2">
    <name type="scientific">Pseudomonas syringae pv. japonica str. M301072</name>
    <dbReference type="NCBI Taxonomy" id="629262"/>
    <lineage>
        <taxon>Bacteria</taxon>
        <taxon>Pseudomonadati</taxon>
        <taxon>Pseudomonadota</taxon>
        <taxon>Gammaproteobacteria</taxon>
        <taxon>Pseudomonadales</taxon>
        <taxon>Pseudomonadaceae</taxon>
        <taxon>Pseudomonas</taxon>
        <taxon>Pseudomonas syringae</taxon>
    </lineage>
</organism>
<protein>
    <submittedName>
        <fullName evidence="1">Amino acid adenylation</fullName>
    </submittedName>
</protein>
<dbReference type="AlphaFoldDB" id="F3FY61"/>
<name>F3FY61_PSESX</name>
<proteinExistence type="predicted"/>
<evidence type="ECO:0000313" key="2">
    <source>
        <dbReference type="Proteomes" id="UP000004471"/>
    </source>
</evidence>
<evidence type="ECO:0000313" key="1">
    <source>
        <dbReference type="EMBL" id="EGH35153.1"/>
    </source>
</evidence>
<dbReference type="HOGENOM" id="CLU_3037218_0_0_6"/>
<feature type="non-terminal residue" evidence="1">
    <location>
        <position position="55"/>
    </location>
</feature>
<gene>
    <name evidence="1" type="ORF">PSYJA_41637</name>
</gene>
<accession>F3FY61</accession>
<dbReference type="Gene3D" id="3.40.50.980">
    <property type="match status" value="1"/>
</dbReference>
<comment type="caution">
    <text evidence="1">The sequence shown here is derived from an EMBL/GenBank/DDBJ whole genome shotgun (WGS) entry which is preliminary data.</text>
</comment>